<feature type="domain" description="AB hydrolase-1" evidence="1">
    <location>
        <begin position="88"/>
        <end position="153"/>
    </location>
</feature>
<evidence type="ECO:0000313" key="3">
    <source>
        <dbReference type="Proteomes" id="UP000256869"/>
    </source>
</evidence>
<proteinExistence type="predicted"/>
<organism evidence="2 3">
    <name type="scientific">Cohnella lupini</name>
    <dbReference type="NCBI Taxonomy" id="1294267"/>
    <lineage>
        <taxon>Bacteria</taxon>
        <taxon>Bacillati</taxon>
        <taxon>Bacillota</taxon>
        <taxon>Bacilli</taxon>
        <taxon>Bacillales</taxon>
        <taxon>Paenibacillaceae</taxon>
        <taxon>Cohnella</taxon>
    </lineage>
</organism>
<dbReference type="Gene3D" id="3.40.50.1820">
    <property type="entry name" value="alpha/beta hydrolase"/>
    <property type="match status" value="1"/>
</dbReference>
<dbReference type="AlphaFoldDB" id="A0A3D9ISY7"/>
<dbReference type="InterPro" id="IPR000073">
    <property type="entry name" value="AB_hydrolase_1"/>
</dbReference>
<keyword evidence="3" id="KW-1185">Reference proteome</keyword>
<sequence length="244" mass="27196">MTTGKSNWKGYDRYDFEVSGREAIVVCPKRASPGNPWIWRAEFFDAFAQADMALLEQGYHLAYYMVSDMYGCPEAIELMHGFQEKAEEEFNLSAKTVLFGFSRGGLYSVNYAATYPDRVAALYLDAPVLDLGSWPGGKGKKTESASEWAECLRCYGMTDEQFVHFKGNPLDRAEELAEFGIPIILVAGDADDLVPYADNGEILASRYREHGGVIEVILKPGIGHHPHSLEDPSPIVDFILKHSK</sequence>
<dbReference type="EMBL" id="QRDY01000002">
    <property type="protein sequence ID" value="RED64795.1"/>
    <property type="molecule type" value="Genomic_DNA"/>
</dbReference>
<comment type="caution">
    <text evidence="2">The sequence shown here is derived from an EMBL/GenBank/DDBJ whole genome shotgun (WGS) entry which is preliminary data.</text>
</comment>
<accession>A0A3D9ISY7</accession>
<reference evidence="2 3" key="1">
    <citation type="submission" date="2018-07" db="EMBL/GenBank/DDBJ databases">
        <title>Genomic Encyclopedia of Type Strains, Phase III (KMG-III): the genomes of soil and plant-associated and newly described type strains.</title>
        <authorList>
            <person name="Whitman W."/>
        </authorList>
    </citation>
    <scope>NUCLEOTIDE SEQUENCE [LARGE SCALE GENOMIC DNA]</scope>
    <source>
        <strain evidence="2 3">CECT 8236</strain>
    </source>
</reference>
<name>A0A3D9ISY7_9BACL</name>
<evidence type="ECO:0000313" key="2">
    <source>
        <dbReference type="EMBL" id="RED64795.1"/>
    </source>
</evidence>
<dbReference type="RefSeq" id="WP_115991559.1">
    <property type="nucleotide sequence ID" value="NZ_QRDY01000002.1"/>
</dbReference>
<gene>
    <name evidence="2" type="ORF">DFP95_102216</name>
</gene>
<protein>
    <submittedName>
        <fullName evidence="2">Prolyl oligopeptidase family protein</fullName>
    </submittedName>
</protein>
<dbReference type="SUPFAM" id="SSF53474">
    <property type="entry name" value="alpha/beta-Hydrolases"/>
    <property type="match status" value="1"/>
</dbReference>
<dbReference type="Pfam" id="PF00561">
    <property type="entry name" value="Abhydrolase_1"/>
    <property type="match status" value="1"/>
</dbReference>
<evidence type="ECO:0000259" key="1">
    <source>
        <dbReference type="Pfam" id="PF00561"/>
    </source>
</evidence>
<dbReference type="InterPro" id="IPR029058">
    <property type="entry name" value="AB_hydrolase_fold"/>
</dbReference>
<dbReference type="Proteomes" id="UP000256869">
    <property type="component" value="Unassembled WGS sequence"/>
</dbReference>
<dbReference type="OrthoDB" id="2513075at2"/>